<keyword evidence="2" id="KW-1185">Reference proteome</keyword>
<evidence type="ECO:0000313" key="1">
    <source>
        <dbReference type="EMBL" id="EWG39643.1"/>
    </source>
</evidence>
<dbReference type="VEuPathDB" id="FungiDB:FVEG_15052"/>
<dbReference type="Proteomes" id="UP000009096">
    <property type="component" value="Chromosome 6"/>
</dbReference>
<protein>
    <submittedName>
        <fullName evidence="1">Uncharacterized protein</fullName>
    </submittedName>
</protein>
<gene>
    <name evidence="1" type="ORF">FVEG_15052</name>
</gene>
<dbReference type="AlphaFoldDB" id="W7LJS3"/>
<dbReference type="GeneID" id="30071928"/>
<dbReference type="RefSeq" id="XP_018745834.1">
    <property type="nucleotide sequence ID" value="XM_018904144.1"/>
</dbReference>
<dbReference type="EMBL" id="CM000583">
    <property type="protein sequence ID" value="EWG39643.1"/>
    <property type="molecule type" value="Genomic_DNA"/>
</dbReference>
<dbReference type="KEGG" id="fvr:FVEG_15052"/>
<organism evidence="1 2">
    <name type="scientific">Gibberella moniliformis (strain M3125 / FGSC 7600)</name>
    <name type="common">Maize ear and stalk rot fungus</name>
    <name type="synonym">Fusarium verticillioides</name>
    <dbReference type="NCBI Taxonomy" id="334819"/>
    <lineage>
        <taxon>Eukaryota</taxon>
        <taxon>Fungi</taxon>
        <taxon>Dikarya</taxon>
        <taxon>Ascomycota</taxon>
        <taxon>Pezizomycotina</taxon>
        <taxon>Sordariomycetes</taxon>
        <taxon>Hypocreomycetidae</taxon>
        <taxon>Hypocreales</taxon>
        <taxon>Nectriaceae</taxon>
        <taxon>Fusarium</taxon>
        <taxon>Fusarium fujikuroi species complex</taxon>
    </lineage>
</organism>
<proteinExistence type="predicted"/>
<name>W7LJS3_GIBM7</name>
<accession>W7LJS3</accession>
<reference evidence="1 2" key="1">
    <citation type="journal article" date="2010" name="Nature">
        <title>Comparative genomics reveals mobile pathogenicity chromosomes in Fusarium.</title>
        <authorList>
            <person name="Ma L.J."/>
            <person name="van der Does H.C."/>
            <person name="Borkovich K.A."/>
            <person name="Coleman J.J."/>
            <person name="Daboussi M.J."/>
            <person name="Di Pietro A."/>
            <person name="Dufresne M."/>
            <person name="Freitag M."/>
            <person name="Grabherr M."/>
            <person name="Henrissat B."/>
            <person name="Houterman P.M."/>
            <person name="Kang S."/>
            <person name="Shim W.B."/>
            <person name="Woloshuk C."/>
            <person name="Xie X."/>
            <person name="Xu J.R."/>
            <person name="Antoniw J."/>
            <person name="Baker S.E."/>
            <person name="Bluhm B.H."/>
            <person name="Breakspear A."/>
            <person name="Brown D.W."/>
            <person name="Butchko R.A."/>
            <person name="Chapman S."/>
            <person name="Coulson R."/>
            <person name="Coutinho P.M."/>
            <person name="Danchin E.G."/>
            <person name="Diener A."/>
            <person name="Gale L.R."/>
            <person name="Gardiner D.M."/>
            <person name="Goff S."/>
            <person name="Hammond-Kosack K.E."/>
            <person name="Hilburn K."/>
            <person name="Hua-Van A."/>
            <person name="Jonkers W."/>
            <person name="Kazan K."/>
            <person name="Kodira C.D."/>
            <person name="Koehrsen M."/>
            <person name="Kumar L."/>
            <person name="Lee Y.H."/>
            <person name="Li L."/>
            <person name="Manners J.M."/>
            <person name="Miranda-Saavedra D."/>
            <person name="Mukherjee M."/>
            <person name="Park G."/>
            <person name="Park J."/>
            <person name="Park S.Y."/>
            <person name="Proctor R.H."/>
            <person name="Regev A."/>
            <person name="Ruiz-Roldan M.C."/>
            <person name="Sain D."/>
            <person name="Sakthikumar S."/>
            <person name="Sykes S."/>
            <person name="Schwartz D.C."/>
            <person name="Turgeon B.G."/>
            <person name="Wapinski I."/>
            <person name="Yoder O."/>
            <person name="Young S."/>
            <person name="Zeng Q."/>
            <person name="Zhou S."/>
            <person name="Galagan J."/>
            <person name="Cuomo C.A."/>
            <person name="Kistler H.C."/>
            <person name="Rep M."/>
        </authorList>
    </citation>
    <scope>NUCLEOTIDE SEQUENCE [LARGE SCALE GENOMIC DNA]</scope>
    <source>
        <strain evidence="2">M3125 / FGSC 7600</strain>
    </source>
</reference>
<sequence length="102" mass="11345">MQRLLTGVNWPLPYLFPCQSTKIMPCYWKLSSCRVCHLNAHWRAEHHGLGEGDASFPSLVVSLLEVNAFASADFTAHRRQNNGGPRGLVLPEFELCSCGCAK</sequence>
<evidence type="ECO:0000313" key="2">
    <source>
        <dbReference type="Proteomes" id="UP000009096"/>
    </source>
</evidence>
<dbReference type="EMBL" id="DS022243">
    <property type="protein sequence ID" value="EWG39643.1"/>
    <property type="molecule type" value="Genomic_DNA"/>
</dbReference>